<evidence type="ECO:0000313" key="1">
    <source>
        <dbReference type="EMBL" id="RYQ87186.1"/>
    </source>
</evidence>
<dbReference type="InterPro" id="IPR032675">
    <property type="entry name" value="LRR_dom_sf"/>
</dbReference>
<organism evidence="1 2">
    <name type="scientific">Arachis hypogaea</name>
    <name type="common">Peanut</name>
    <dbReference type="NCBI Taxonomy" id="3818"/>
    <lineage>
        <taxon>Eukaryota</taxon>
        <taxon>Viridiplantae</taxon>
        <taxon>Streptophyta</taxon>
        <taxon>Embryophyta</taxon>
        <taxon>Tracheophyta</taxon>
        <taxon>Spermatophyta</taxon>
        <taxon>Magnoliopsida</taxon>
        <taxon>eudicotyledons</taxon>
        <taxon>Gunneridae</taxon>
        <taxon>Pentapetalae</taxon>
        <taxon>rosids</taxon>
        <taxon>fabids</taxon>
        <taxon>Fabales</taxon>
        <taxon>Fabaceae</taxon>
        <taxon>Papilionoideae</taxon>
        <taxon>50 kb inversion clade</taxon>
        <taxon>dalbergioids sensu lato</taxon>
        <taxon>Dalbergieae</taxon>
        <taxon>Pterocarpus clade</taxon>
        <taxon>Arachis</taxon>
    </lineage>
</organism>
<dbReference type="PANTHER" id="PTHR13318:SF106">
    <property type="entry name" value="F-BOX_LRR-REPEAT PROTEIN 2"/>
    <property type="match status" value="1"/>
</dbReference>
<dbReference type="Gene3D" id="3.80.10.10">
    <property type="entry name" value="Ribonuclease Inhibitor"/>
    <property type="match status" value="1"/>
</dbReference>
<dbReference type="GO" id="GO:0019005">
    <property type="term" value="C:SCF ubiquitin ligase complex"/>
    <property type="evidence" value="ECO:0007669"/>
    <property type="project" value="TreeGrafter"/>
</dbReference>
<dbReference type="STRING" id="3818.A0A444XBX3"/>
<protein>
    <submittedName>
        <fullName evidence="1">Uncharacterized protein</fullName>
    </submittedName>
</protein>
<keyword evidence="2" id="KW-1185">Reference proteome</keyword>
<comment type="caution">
    <text evidence="1">The sequence shown here is derived from an EMBL/GenBank/DDBJ whole genome shotgun (WGS) entry which is preliminary data.</text>
</comment>
<name>A0A444XBX3_ARAHY</name>
<dbReference type="AlphaFoldDB" id="A0A444XBX3"/>
<dbReference type="PANTHER" id="PTHR13318">
    <property type="entry name" value="PARTNER OF PAIRED, ISOFORM B-RELATED"/>
    <property type="match status" value="1"/>
</dbReference>
<sequence>MHKSLSLVSRQFFSLTNRLRTDLAVLDPVRPLLPTLLRRFPNLTTIKITRYFTGDINALLSQIALFDLPSLRSLDLSHQPTFPSHGLQQFSQKFPTLKSLNCSFMPQDLGLIVECFPSLEEIDVNFPPCDEITDYSRVKAFASELKKLRKVNVSGNREFRNSHISTFPKQALRKITHIANAIRQRSQLRSLAFSGSHDKISEFIDALVNLKGFTCLDLSCLRISDEVLCAVAEEGLPLRKLSLQCCKGYGYHGISRLLRKCNHLHYLDLEGTDFLNDQRVELPETPYFIAKQAENSLKKDRPSCFFIQRDVYLNHHDHVELHSLPGEELSSGIPENMLGFIARSRLKILSSSNGLLLCLHPTELFIINPATCYLLHIPLPNHLQQRENLYSVSMTLECDSDNYRLILFDNEEWSSHFDCHVYSHKQGVWSLRKNRFFA</sequence>
<dbReference type="Proteomes" id="UP000289738">
    <property type="component" value="Chromosome B09"/>
</dbReference>
<evidence type="ECO:0000313" key="2">
    <source>
        <dbReference type="Proteomes" id="UP000289738"/>
    </source>
</evidence>
<dbReference type="GO" id="GO:0031146">
    <property type="term" value="P:SCF-dependent proteasomal ubiquitin-dependent protein catabolic process"/>
    <property type="evidence" value="ECO:0007669"/>
    <property type="project" value="TreeGrafter"/>
</dbReference>
<accession>A0A444XBX3</accession>
<dbReference type="SUPFAM" id="SSF52047">
    <property type="entry name" value="RNI-like"/>
    <property type="match status" value="1"/>
</dbReference>
<proteinExistence type="predicted"/>
<reference evidence="1 2" key="1">
    <citation type="submission" date="2019-01" db="EMBL/GenBank/DDBJ databases">
        <title>Sequencing of cultivated peanut Arachis hypogaea provides insights into genome evolution and oil improvement.</title>
        <authorList>
            <person name="Chen X."/>
        </authorList>
    </citation>
    <scope>NUCLEOTIDE SEQUENCE [LARGE SCALE GENOMIC DNA]</scope>
    <source>
        <strain evidence="2">cv. Fuhuasheng</strain>
        <tissue evidence="1">Leaves</tissue>
    </source>
</reference>
<gene>
    <name evidence="1" type="ORF">Ahy_B09g094658</name>
</gene>
<dbReference type="EMBL" id="SDMP01000019">
    <property type="protein sequence ID" value="RYQ87186.1"/>
    <property type="molecule type" value="Genomic_DNA"/>
</dbReference>